<evidence type="ECO:0000256" key="7">
    <source>
        <dbReference type="PIRSR" id="PIRSR604254-1"/>
    </source>
</evidence>
<reference evidence="9 10" key="1">
    <citation type="journal article" date="2011" name="J. Bacteriol.">
        <title>Genome sequence of Haloplasma contractile, an unusual contractile bacterium from a deep-sea anoxic brine lake.</title>
        <authorList>
            <person name="Antunes A."/>
            <person name="Alam I."/>
            <person name="El Dorry H."/>
            <person name="Siam R."/>
            <person name="Robertson A."/>
            <person name="Bajic V.B."/>
            <person name="Stingl U."/>
        </authorList>
    </citation>
    <scope>NUCLEOTIDE SEQUENCE [LARGE SCALE GENOMIC DNA]</scope>
    <source>
        <strain evidence="9 10">SSD-17B</strain>
    </source>
</reference>
<keyword evidence="7" id="KW-0479">Metal-binding</keyword>
<evidence type="ECO:0000256" key="3">
    <source>
        <dbReference type="ARBA" id="ARBA00022475"/>
    </source>
</evidence>
<dbReference type="AlphaFoldDB" id="U2DT23"/>
<feature type="transmembrane region" description="Helical" evidence="8">
    <location>
        <begin position="84"/>
        <end position="101"/>
    </location>
</feature>
<dbReference type="STRING" id="1033810.HLPCO_002343"/>
<dbReference type="EMBL" id="AFNU02000009">
    <property type="protein sequence ID" value="ERJ11642.1"/>
    <property type="molecule type" value="Genomic_DNA"/>
</dbReference>
<dbReference type="Proteomes" id="UP000005707">
    <property type="component" value="Unassembled WGS sequence"/>
</dbReference>
<evidence type="ECO:0000256" key="6">
    <source>
        <dbReference type="ARBA" id="ARBA00023136"/>
    </source>
</evidence>
<dbReference type="PANTHER" id="PTHR20855">
    <property type="entry name" value="ADIPOR/PROGESTIN RECEPTOR-RELATED"/>
    <property type="match status" value="1"/>
</dbReference>
<evidence type="ECO:0000256" key="1">
    <source>
        <dbReference type="ARBA" id="ARBA00004651"/>
    </source>
</evidence>
<dbReference type="InterPro" id="IPR005744">
    <property type="entry name" value="Hy-lIII"/>
</dbReference>
<dbReference type="GO" id="GO:0005886">
    <property type="term" value="C:plasma membrane"/>
    <property type="evidence" value="ECO:0007669"/>
    <property type="project" value="UniProtKB-SubCell"/>
</dbReference>
<evidence type="ECO:0000313" key="9">
    <source>
        <dbReference type="EMBL" id="ERJ11642.1"/>
    </source>
</evidence>
<dbReference type="GO" id="GO:0046872">
    <property type="term" value="F:metal ion binding"/>
    <property type="evidence" value="ECO:0007669"/>
    <property type="project" value="UniProtKB-KW"/>
</dbReference>
<dbReference type="Pfam" id="PF03006">
    <property type="entry name" value="HlyIII"/>
    <property type="match status" value="1"/>
</dbReference>
<feature type="transmembrane region" description="Helical" evidence="8">
    <location>
        <begin position="12"/>
        <end position="31"/>
    </location>
</feature>
<keyword evidence="10" id="KW-1185">Reference proteome</keyword>
<feature type="binding site" evidence="7">
    <location>
        <position position="64"/>
    </location>
    <ligand>
        <name>Zn(2+)</name>
        <dbReference type="ChEBI" id="CHEBI:29105"/>
    </ligand>
</feature>
<name>U2DT23_9MOLU</name>
<keyword evidence="7" id="KW-0862">Zinc</keyword>
<comment type="caution">
    <text evidence="9">The sequence shown here is derived from an EMBL/GenBank/DDBJ whole genome shotgun (WGS) entry which is preliminary data.</text>
</comment>
<evidence type="ECO:0000256" key="8">
    <source>
        <dbReference type="SAM" id="Phobius"/>
    </source>
</evidence>
<feature type="transmembrane region" description="Helical" evidence="8">
    <location>
        <begin position="43"/>
        <end position="63"/>
    </location>
</feature>
<feature type="binding site" evidence="7">
    <location>
        <position position="197"/>
    </location>
    <ligand>
        <name>Zn(2+)</name>
        <dbReference type="ChEBI" id="CHEBI:29105"/>
    </ligand>
</feature>
<dbReference type="InParanoid" id="U2DT23"/>
<dbReference type="RefSeq" id="WP_008825419.1">
    <property type="nucleotide sequence ID" value="NZ_AFNU02000009.1"/>
</dbReference>
<feature type="transmembrane region" description="Helical" evidence="8">
    <location>
        <begin position="107"/>
        <end position="126"/>
    </location>
</feature>
<gene>
    <name evidence="9" type="ORF">HLPCO_002343</name>
</gene>
<keyword evidence="3" id="KW-1003">Cell membrane</keyword>
<proteinExistence type="inferred from homology"/>
<accession>U2DT23</accession>
<dbReference type="OrthoDB" id="9813689at2"/>
<keyword evidence="4 8" id="KW-0812">Transmembrane</keyword>
<evidence type="ECO:0000256" key="4">
    <source>
        <dbReference type="ARBA" id="ARBA00022692"/>
    </source>
</evidence>
<feature type="transmembrane region" description="Helical" evidence="8">
    <location>
        <begin position="133"/>
        <end position="152"/>
    </location>
</feature>
<evidence type="ECO:0000256" key="5">
    <source>
        <dbReference type="ARBA" id="ARBA00022989"/>
    </source>
</evidence>
<keyword evidence="6 8" id="KW-0472">Membrane</keyword>
<comment type="similarity">
    <text evidence="2">Belongs to the UPF0073 (Hly-III) family.</text>
</comment>
<protein>
    <submittedName>
        <fullName evidence="9">Hemolysin III protein</fullName>
    </submittedName>
</protein>
<dbReference type="eggNOG" id="COG1272">
    <property type="taxonomic scope" value="Bacteria"/>
</dbReference>
<organism evidence="9 10">
    <name type="scientific">Haloplasma contractile SSD-17B</name>
    <dbReference type="NCBI Taxonomy" id="1033810"/>
    <lineage>
        <taxon>Bacteria</taxon>
        <taxon>Bacillati</taxon>
        <taxon>Mycoplasmatota</taxon>
        <taxon>Mollicutes</taxon>
        <taxon>Haloplasmatales</taxon>
        <taxon>Haloplasmataceae</taxon>
        <taxon>Haloplasma</taxon>
    </lineage>
</organism>
<dbReference type="GO" id="GO:0140911">
    <property type="term" value="F:pore-forming activity"/>
    <property type="evidence" value="ECO:0007669"/>
    <property type="project" value="InterPro"/>
</dbReference>
<dbReference type="PANTHER" id="PTHR20855:SF3">
    <property type="entry name" value="LD03007P"/>
    <property type="match status" value="1"/>
</dbReference>
<keyword evidence="5 8" id="KW-1133">Transmembrane helix</keyword>
<sequence length="218" mass="24937">MNKYFREPISSLTHLIGALLSLIGLIMMLMINIRYETTDFTRLFSIIVFGMSLILLYLTSGIYHMKQSESPRVIERLRKLDHSMIFVLIAGTYTPFCLLGLDGGWRVSFISIIWALAIVGIFLKLFYLNMPRFLSAGMYVVMGWLAIIAIFPLSKSLSEQGVRWLIYGGMAYTIGGVIYAIKKPNISKLFGFHELFHIFVMIGSLIHYLTILNYIIRT</sequence>
<dbReference type="InterPro" id="IPR004254">
    <property type="entry name" value="AdipoR/HlyIII-related"/>
</dbReference>
<evidence type="ECO:0000256" key="2">
    <source>
        <dbReference type="ARBA" id="ARBA00008488"/>
    </source>
</evidence>
<feature type="transmembrane region" description="Helical" evidence="8">
    <location>
        <begin position="194"/>
        <end position="216"/>
    </location>
</feature>
<evidence type="ECO:0000313" key="10">
    <source>
        <dbReference type="Proteomes" id="UP000005707"/>
    </source>
</evidence>
<feature type="transmembrane region" description="Helical" evidence="8">
    <location>
        <begin position="164"/>
        <end position="182"/>
    </location>
</feature>
<comment type="subcellular location">
    <subcellularLocation>
        <location evidence="1">Cell membrane</location>
        <topology evidence="1">Multi-pass membrane protein</topology>
    </subcellularLocation>
</comment>
<reference evidence="9 10" key="2">
    <citation type="journal article" date="2013" name="PLoS ONE">
        <title>INDIGO - INtegrated Data Warehouse of MIcrobial GenOmes with Examples from the Red Sea Extremophiles.</title>
        <authorList>
            <person name="Alam I."/>
            <person name="Antunes A."/>
            <person name="Kamau A.A."/>
            <person name="Ba Alawi W."/>
            <person name="Kalkatawi M."/>
            <person name="Stingl U."/>
            <person name="Bajic V.B."/>
        </authorList>
    </citation>
    <scope>NUCLEOTIDE SEQUENCE [LARGE SCALE GENOMIC DNA]</scope>
    <source>
        <strain evidence="9 10">SSD-17B</strain>
    </source>
</reference>
<feature type="binding site" evidence="7">
    <location>
        <position position="193"/>
    </location>
    <ligand>
        <name>Zn(2+)</name>
        <dbReference type="ChEBI" id="CHEBI:29105"/>
    </ligand>
</feature>
<dbReference type="NCBIfam" id="TIGR01065">
    <property type="entry name" value="hlyIII"/>
    <property type="match status" value="1"/>
</dbReference>